<keyword evidence="3" id="KW-1185">Reference proteome</keyword>
<feature type="compositionally biased region" description="Low complexity" evidence="1">
    <location>
        <begin position="93"/>
        <end position="119"/>
    </location>
</feature>
<evidence type="ECO:0000256" key="1">
    <source>
        <dbReference type="SAM" id="MobiDB-lite"/>
    </source>
</evidence>
<dbReference type="EMBL" id="CP144748">
    <property type="protein sequence ID" value="WVZ72420.1"/>
    <property type="molecule type" value="Genomic_DNA"/>
</dbReference>
<sequence>MDEGMKGLEAYDKWNPTVILCGVFFSTHCIVFFPRSAPVPLLGTASHAFRLSSDRPSSTASTSAGCAAPPPLRGPRRLLLMLLLPGAPPLLSPRRSASAPATIASSRRSASASVVRPRTGQGRLGVAEKNLGRPLGSCPSPAERKKAKVAHRRARGRVSVGPGWRGGTPATSGPGQKIEKPSG</sequence>
<proteinExistence type="predicted"/>
<feature type="region of interest" description="Disordered" evidence="1">
    <location>
        <begin position="93"/>
        <end position="183"/>
    </location>
</feature>
<gene>
    <name evidence="2" type="ORF">U9M48_020885</name>
</gene>
<evidence type="ECO:0000313" key="2">
    <source>
        <dbReference type="EMBL" id="WVZ72420.1"/>
    </source>
</evidence>
<name>A0AAQ3TFP7_PASNO</name>
<dbReference type="Proteomes" id="UP001341281">
    <property type="component" value="Chromosome 04"/>
</dbReference>
<organism evidence="2 3">
    <name type="scientific">Paspalum notatum var. saurae</name>
    <dbReference type="NCBI Taxonomy" id="547442"/>
    <lineage>
        <taxon>Eukaryota</taxon>
        <taxon>Viridiplantae</taxon>
        <taxon>Streptophyta</taxon>
        <taxon>Embryophyta</taxon>
        <taxon>Tracheophyta</taxon>
        <taxon>Spermatophyta</taxon>
        <taxon>Magnoliopsida</taxon>
        <taxon>Liliopsida</taxon>
        <taxon>Poales</taxon>
        <taxon>Poaceae</taxon>
        <taxon>PACMAD clade</taxon>
        <taxon>Panicoideae</taxon>
        <taxon>Andropogonodae</taxon>
        <taxon>Paspaleae</taxon>
        <taxon>Paspalinae</taxon>
        <taxon>Paspalum</taxon>
    </lineage>
</organism>
<reference evidence="2 3" key="1">
    <citation type="submission" date="2024-02" db="EMBL/GenBank/DDBJ databases">
        <title>High-quality chromosome-scale genome assembly of Pensacola bahiagrass (Paspalum notatum Flugge var. saurae).</title>
        <authorList>
            <person name="Vega J.M."/>
            <person name="Podio M."/>
            <person name="Orjuela J."/>
            <person name="Siena L.A."/>
            <person name="Pessino S.C."/>
            <person name="Combes M.C."/>
            <person name="Mariac C."/>
            <person name="Albertini E."/>
            <person name="Pupilli F."/>
            <person name="Ortiz J.P.A."/>
            <person name="Leblanc O."/>
        </authorList>
    </citation>
    <scope>NUCLEOTIDE SEQUENCE [LARGE SCALE GENOMIC DNA]</scope>
    <source>
        <strain evidence="2">R1</strain>
        <tissue evidence="2">Leaf</tissue>
    </source>
</reference>
<evidence type="ECO:0000313" key="3">
    <source>
        <dbReference type="Proteomes" id="UP001341281"/>
    </source>
</evidence>
<feature type="compositionally biased region" description="Basic residues" evidence="1">
    <location>
        <begin position="145"/>
        <end position="156"/>
    </location>
</feature>
<protein>
    <submittedName>
        <fullName evidence="2">Uncharacterized protein</fullName>
    </submittedName>
</protein>
<accession>A0AAQ3TFP7</accession>
<dbReference type="AlphaFoldDB" id="A0AAQ3TFP7"/>